<organism evidence="2 3">
    <name type="scientific">Streptomyces xanthophaeus</name>
    <dbReference type="NCBI Taxonomy" id="67385"/>
    <lineage>
        <taxon>Bacteria</taxon>
        <taxon>Bacillati</taxon>
        <taxon>Actinomycetota</taxon>
        <taxon>Actinomycetes</taxon>
        <taxon>Kitasatosporales</taxon>
        <taxon>Streptomycetaceae</taxon>
        <taxon>Streptomyces</taxon>
    </lineage>
</organism>
<dbReference type="OrthoDB" id="4197499at2"/>
<gene>
    <name evidence="2" type="ORF">Sxan_65790</name>
</gene>
<name>A0A919H2N2_9ACTN</name>
<keyword evidence="3" id="KW-1185">Reference proteome</keyword>
<dbReference type="AlphaFoldDB" id="A0A919H2N2"/>
<dbReference type="Proteomes" id="UP000600026">
    <property type="component" value="Unassembled WGS sequence"/>
</dbReference>
<keyword evidence="1" id="KW-0732">Signal</keyword>
<sequence>MPRRSHRIRRTAAALAVLAGSLTACSADTFERCVPEESTTAGAVQLPGTYEGALKAKGVRLTLATASGGEGAGTLTAENWPTGSAHETTLGKTFSGSGTWEVETDNSPNRRRVVRLHFDKPELFLPGDTVDKLSIGIDAERTFVYTNPDPEICPKFRLKLQPAT</sequence>
<evidence type="ECO:0000256" key="1">
    <source>
        <dbReference type="SAM" id="SignalP"/>
    </source>
</evidence>
<comment type="caution">
    <text evidence="2">The sequence shown here is derived from an EMBL/GenBank/DDBJ whole genome shotgun (WGS) entry which is preliminary data.</text>
</comment>
<evidence type="ECO:0000313" key="3">
    <source>
        <dbReference type="Proteomes" id="UP000600026"/>
    </source>
</evidence>
<protein>
    <recommendedName>
        <fullName evidence="4">Lipoprotein</fullName>
    </recommendedName>
</protein>
<reference evidence="2" key="1">
    <citation type="submission" date="2020-09" db="EMBL/GenBank/DDBJ databases">
        <title>Whole genome shotgun sequence of Streptomyces xanthophaeus NBRC 12829.</title>
        <authorList>
            <person name="Komaki H."/>
            <person name="Tamura T."/>
        </authorList>
    </citation>
    <scope>NUCLEOTIDE SEQUENCE</scope>
    <source>
        <strain evidence="2">NBRC 12829</strain>
    </source>
</reference>
<dbReference type="PROSITE" id="PS51257">
    <property type="entry name" value="PROKAR_LIPOPROTEIN"/>
    <property type="match status" value="1"/>
</dbReference>
<dbReference type="RefSeq" id="WP_031138899.1">
    <property type="nucleotide sequence ID" value="NZ_BNEE01000006.1"/>
</dbReference>
<feature type="signal peptide" evidence="1">
    <location>
        <begin position="1"/>
        <end position="26"/>
    </location>
</feature>
<accession>A0A919H2N2</accession>
<evidence type="ECO:0008006" key="4">
    <source>
        <dbReference type="Google" id="ProtNLM"/>
    </source>
</evidence>
<dbReference type="EMBL" id="BNEE01000006">
    <property type="protein sequence ID" value="GHI89215.1"/>
    <property type="molecule type" value="Genomic_DNA"/>
</dbReference>
<feature type="chain" id="PRO_5037000841" description="Lipoprotein" evidence="1">
    <location>
        <begin position="27"/>
        <end position="164"/>
    </location>
</feature>
<proteinExistence type="predicted"/>
<evidence type="ECO:0000313" key="2">
    <source>
        <dbReference type="EMBL" id="GHI89215.1"/>
    </source>
</evidence>